<keyword evidence="2" id="KW-0812">Transmembrane</keyword>
<feature type="domain" description="RNA polymerase sigma factor 70 region 1.1" evidence="3">
    <location>
        <begin position="5"/>
        <end position="58"/>
    </location>
</feature>
<dbReference type="EMBL" id="JBBLZC010000011">
    <property type="protein sequence ID" value="MEK0083945.1"/>
    <property type="molecule type" value="Genomic_DNA"/>
</dbReference>
<name>A0ABU8XRV5_9PROT</name>
<dbReference type="Proteomes" id="UP001375743">
    <property type="component" value="Unassembled WGS sequence"/>
</dbReference>
<keyword evidence="2" id="KW-0472">Membrane</keyword>
<protein>
    <submittedName>
        <fullName evidence="4">RNA polymerase sigma factor region1.1 domain-containing protein</fullName>
    </submittedName>
</protein>
<accession>A0ABU8XRV5</accession>
<keyword evidence="2" id="KW-1133">Transmembrane helix</keyword>
<evidence type="ECO:0000313" key="4">
    <source>
        <dbReference type="EMBL" id="MEK0083945.1"/>
    </source>
</evidence>
<reference evidence="4 5" key="1">
    <citation type="submission" date="2024-01" db="EMBL/GenBank/DDBJ databases">
        <title>Multi-omics insights into the function and evolution of sodium benzoate biodegradation pathways in Benzoatithermus flavus gen. nov., sp. nov. from hot spring.</title>
        <authorList>
            <person name="Hu C.-J."/>
            <person name="Li W.-J."/>
        </authorList>
    </citation>
    <scope>NUCLEOTIDE SEQUENCE [LARGE SCALE GENOMIC DNA]</scope>
    <source>
        <strain evidence="4 5">SYSU G07066</strain>
    </source>
</reference>
<dbReference type="InterPro" id="IPR007127">
    <property type="entry name" value="RNA_pol_sigma_70_r1_1"/>
</dbReference>
<feature type="compositionally biased region" description="Low complexity" evidence="1">
    <location>
        <begin position="92"/>
        <end position="119"/>
    </location>
</feature>
<feature type="transmembrane region" description="Helical" evidence="2">
    <location>
        <begin position="124"/>
        <end position="145"/>
    </location>
</feature>
<sequence>MQHDLAIRRLKELGQRQGHVTLDQVKSVLPIDTMTPEELGRVAMQLEDAGVEVQLDEDLLRPRSSTREEVASPSRLLPVDSEPAPMPPAAPSPARAATSPPRDIRPEAGSAEPRAGRAPRAASTTVLVTILIAVVVAAILLYVLMR</sequence>
<evidence type="ECO:0000313" key="5">
    <source>
        <dbReference type="Proteomes" id="UP001375743"/>
    </source>
</evidence>
<comment type="caution">
    <text evidence="4">The sequence shown here is derived from an EMBL/GenBank/DDBJ whole genome shotgun (WGS) entry which is preliminary data.</text>
</comment>
<feature type="compositionally biased region" description="Basic and acidic residues" evidence="1">
    <location>
        <begin position="58"/>
        <end position="70"/>
    </location>
</feature>
<dbReference type="RefSeq" id="WP_418159796.1">
    <property type="nucleotide sequence ID" value="NZ_JBBLZC010000011.1"/>
</dbReference>
<evidence type="ECO:0000256" key="2">
    <source>
        <dbReference type="SAM" id="Phobius"/>
    </source>
</evidence>
<evidence type="ECO:0000256" key="1">
    <source>
        <dbReference type="SAM" id="MobiDB-lite"/>
    </source>
</evidence>
<proteinExistence type="predicted"/>
<feature type="region of interest" description="Disordered" evidence="1">
    <location>
        <begin position="57"/>
        <end position="119"/>
    </location>
</feature>
<organism evidence="4 5">
    <name type="scientific">Benzoatithermus flavus</name>
    <dbReference type="NCBI Taxonomy" id="3108223"/>
    <lineage>
        <taxon>Bacteria</taxon>
        <taxon>Pseudomonadati</taxon>
        <taxon>Pseudomonadota</taxon>
        <taxon>Alphaproteobacteria</taxon>
        <taxon>Geminicoccales</taxon>
        <taxon>Geminicoccaceae</taxon>
        <taxon>Benzoatithermus</taxon>
    </lineage>
</organism>
<dbReference type="Pfam" id="PF03979">
    <property type="entry name" value="Sigma70_r1_1"/>
    <property type="match status" value="1"/>
</dbReference>
<dbReference type="InterPro" id="IPR042189">
    <property type="entry name" value="RNA_pol_sigma_70_r1_1_sf"/>
</dbReference>
<evidence type="ECO:0000259" key="3">
    <source>
        <dbReference type="Pfam" id="PF03979"/>
    </source>
</evidence>
<dbReference type="Gene3D" id="1.10.220.120">
    <property type="entry name" value="Sigma-70 factor, region 1.1"/>
    <property type="match status" value="1"/>
</dbReference>
<gene>
    <name evidence="4" type="ORF">U1T56_12350</name>
</gene>
<keyword evidence="5" id="KW-1185">Reference proteome</keyword>